<keyword evidence="2" id="KW-0813">Transport</keyword>
<dbReference type="GO" id="GO:0022857">
    <property type="term" value="F:transmembrane transporter activity"/>
    <property type="evidence" value="ECO:0007669"/>
    <property type="project" value="InterPro"/>
</dbReference>
<organism evidence="10 11">
    <name type="scientific">Nitratireductor indicus C115</name>
    <dbReference type="NCBI Taxonomy" id="1231190"/>
    <lineage>
        <taxon>Bacteria</taxon>
        <taxon>Pseudomonadati</taxon>
        <taxon>Pseudomonadota</taxon>
        <taxon>Alphaproteobacteria</taxon>
        <taxon>Hyphomicrobiales</taxon>
        <taxon>Phyllobacteriaceae</taxon>
        <taxon>Nitratireductor</taxon>
    </lineage>
</organism>
<evidence type="ECO:0000256" key="5">
    <source>
        <dbReference type="ARBA" id="ARBA00022970"/>
    </source>
</evidence>
<evidence type="ECO:0000256" key="4">
    <source>
        <dbReference type="ARBA" id="ARBA00022692"/>
    </source>
</evidence>
<dbReference type="GO" id="GO:0006865">
    <property type="term" value="P:amino acid transport"/>
    <property type="evidence" value="ECO:0007669"/>
    <property type="project" value="UniProtKB-KW"/>
</dbReference>
<evidence type="ECO:0000256" key="2">
    <source>
        <dbReference type="ARBA" id="ARBA00022448"/>
    </source>
</evidence>
<dbReference type="GO" id="GO:0005886">
    <property type="term" value="C:plasma membrane"/>
    <property type="evidence" value="ECO:0007669"/>
    <property type="project" value="UniProtKB-SubCell"/>
</dbReference>
<evidence type="ECO:0000256" key="1">
    <source>
        <dbReference type="ARBA" id="ARBA00004651"/>
    </source>
</evidence>
<proteinExistence type="inferred from homology"/>
<feature type="transmembrane region" description="Helical" evidence="9">
    <location>
        <begin position="193"/>
        <end position="215"/>
    </location>
</feature>
<dbReference type="RefSeq" id="WP_009452394.1">
    <property type="nucleotide sequence ID" value="NZ_AMSI01000018.1"/>
</dbReference>
<dbReference type="OrthoDB" id="9807115at2"/>
<dbReference type="CDD" id="cd06582">
    <property type="entry name" value="TM_PBP1_LivH_like"/>
    <property type="match status" value="1"/>
</dbReference>
<comment type="subcellular location">
    <subcellularLocation>
        <location evidence="1">Cell membrane</location>
        <topology evidence="1">Multi-pass membrane protein</topology>
    </subcellularLocation>
</comment>
<dbReference type="Pfam" id="PF02653">
    <property type="entry name" value="BPD_transp_2"/>
    <property type="match status" value="1"/>
</dbReference>
<evidence type="ECO:0000256" key="3">
    <source>
        <dbReference type="ARBA" id="ARBA00022475"/>
    </source>
</evidence>
<evidence type="ECO:0000256" key="8">
    <source>
        <dbReference type="ARBA" id="ARBA00037998"/>
    </source>
</evidence>
<evidence type="ECO:0000313" key="11">
    <source>
        <dbReference type="Proteomes" id="UP000007374"/>
    </source>
</evidence>
<dbReference type="PANTHER" id="PTHR11795:SF447">
    <property type="entry name" value="ABC TRANSPORTER PERMEASE PROTEIN"/>
    <property type="match status" value="1"/>
</dbReference>
<comment type="caution">
    <text evidence="10">The sequence shown here is derived from an EMBL/GenBank/DDBJ whole genome shotgun (WGS) entry which is preliminary data.</text>
</comment>
<comment type="similarity">
    <text evidence="8">Belongs to the binding-protein-dependent transport system permease family. LivHM subfamily.</text>
</comment>
<feature type="transmembrane region" description="Helical" evidence="9">
    <location>
        <begin position="45"/>
        <end position="62"/>
    </location>
</feature>
<evidence type="ECO:0000313" key="10">
    <source>
        <dbReference type="EMBL" id="EKF40387.1"/>
    </source>
</evidence>
<evidence type="ECO:0000256" key="9">
    <source>
        <dbReference type="SAM" id="Phobius"/>
    </source>
</evidence>
<gene>
    <name evidence="10" type="ORF">NA8A_20852</name>
</gene>
<protein>
    <submittedName>
        <fullName evidence="10">Branched-chain amino acid ABC transporter permease</fullName>
    </submittedName>
</protein>
<dbReference type="InterPro" id="IPR052157">
    <property type="entry name" value="BCAA_transport_permease"/>
</dbReference>
<evidence type="ECO:0000256" key="6">
    <source>
        <dbReference type="ARBA" id="ARBA00022989"/>
    </source>
</evidence>
<accession>K2PGV8</accession>
<feature type="transmembrane region" description="Helical" evidence="9">
    <location>
        <begin position="227"/>
        <end position="254"/>
    </location>
</feature>
<dbReference type="PANTHER" id="PTHR11795">
    <property type="entry name" value="BRANCHED-CHAIN AMINO ACID TRANSPORT SYSTEM PERMEASE PROTEIN LIVH"/>
    <property type="match status" value="1"/>
</dbReference>
<dbReference type="STRING" id="721133.SAMN05216176_11491"/>
<keyword evidence="5" id="KW-0029">Amino-acid transport</keyword>
<reference evidence="10 11" key="1">
    <citation type="journal article" date="2012" name="J. Bacteriol.">
        <title>Genome Sequence of Nitratireductor indicus Type Strain C115.</title>
        <authorList>
            <person name="Lai Q."/>
            <person name="Li G."/>
            <person name="Yu Z."/>
            <person name="Shao Z."/>
        </authorList>
    </citation>
    <scope>NUCLEOTIDE SEQUENCE [LARGE SCALE GENOMIC DNA]</scope>
    <source>
        <strain evidence="10 11">C115</strain>
    </source>
</reference>
<feature type="transmembrane region" description="Helical" evidence="9">
    <location>
        <begin position="6"/>
        <end position="33"/>
    </location>
</feature>
<feature type="transmembrane region" description="Helical" evidence="9">
    <location>
        <begin position="102"/>
        <end position="122"/>
    </location>
</feature>
<keyword evidence="11" id="KW-1185">Reference proteome</keyword>
<keyword evidence="4 9" id="KW-0812">Transmembrane</keyword>
<keyword evidence="7 9" id="KW-0472">Membrane</keyword>
<feature type="transmembrane region" description="Helical" evidence="9">
    <location>
        <begin position="142"/>
        <end position="164"/>
    </location>
</feature>
<dbReference type="Proteomes" id="UP000007374">
    <property type="component" value="Unassembled WGS sequence"/>
</dbReference>
<dbReference type="eggNOG" id="COG0559">
    <property type="taxonomic scope" value="Bacteria"/>
</dbReference>
<dbReference type="PATRIC" id="fig|1231190.3.peg.4309"/>
<sequence length="293" mass="31196">MAFGPYFLLASLEGLVTAAVLSLMALGLSLVFGVMRVVNVAHGEFYMLGAVVAWWVASLLGGHPAIGFLLALVISPLVVAAIAFVAERLVLSRLHYEPEATIVATIGLLYIIQQLALTFYGPEARPVQAPFNYRISLPWFGYSAYKLSVIGFSVLMMLATWLLLTRTKIGLIMRATQFDRETAQAFGIPVGRVYAGVFALGAALAAVAAVLIVPIQQAHYLMGLDPLLLSFIVVIIGGLGSLRGTVVAAVLIGLSDGIISMFFSPTLAKMLATLLVALVLVFRPQGLFGTAAR</sequence>
<feature type="transmembrane region" description="Helical" evidence="9">
    <location>
        <begin position="68"/>
        <end position="90"/>
    </location>
</feature>
<dbReference type="AlphaFoldDB" id="K2PGV8"/>
<dbReference type="InterPro" id="IPR001851">
    <property type="entry name" value="ABC_transp_permease"/>
</dbReference>
<feature type="transmembrane region" description="Helical" evidence="9">
    <location>
        <begin position="266"/>
        <end position="283"/>
    </location>
</feature>
<dbReference type="EMBL" id="AMSI01000018">
    <property type="protein sequence ID" value="EKF40387.1"/>
    <property type="molecule type" value="Genomic_DNA"/>
</dbReference>
<keyword evidence="3" id="KW-1003">Cell membrane</keyword>
<name>K2PGV8_9HYPH</name>
<evidence type="ECO:0000256" key="7">
    <source>
        <dbReference type="ARBA" id="ARBA00023136"/>
    </source>
</evidence>
<keyword evidence="6 9" id="KW-1133">Transmembrane helix</keyword>